<evidence type="ECO:0000259" key="2">
    <source>
        <dbReference type="Pfam" id="PF07833"/>
    </source>
</evidence>
<gene>
    <name evidence="3" type="ORF">BK138_13340</name>
</gene>
<keyword evidence="1" id="KW-0732">Signal</keyword>
<evidence type="ECO:0000313" key="3">
    <source>
        <dbReference type="EMBL" id="OMF55635.1"/>
    </source>
</evidence>
<reference evidence="3 4" key="1">
    <citation type="submission" date="2016-11" db="EMBL/GenBank/DDBJ databases">
        <title>Paenibacillus species isolates.</title>
        <authorList>
            <person name="Beno S.M."/>
        </authorList>
    </citation>
    <scope>NUCLEOTIDE SEQUENCE [LARGE SCALE GENOMIC DNA]</scope>
    <source>
        <strain evidence="3 4">FSL R5-0378</strain>
    </source>
</reference>
<feature type="signal peptide" evidence="1">
    <location>
        <begin position="1"/>
        <end position="25"/>
    </location>
</feature>
<name>A0A1R1EV19_9BACL</name>
<sequence>MKAKGWIIATTAAMVLSATSIMVMAKPDPIKVMLNGTEWVTEAAPVHIDDEIMIPLQTFGKLFGKQVTYDSQSNTVRIDDKKQVPFAQSDDQTIQISGDASESGTYENLTLKTQTFSRHIPGYNVDNPSYAPIIERADLTGDGKKDIVIILTTGYGTGVYTSNPLVYAETAEPIPVEDAYTAFLKQFDSKVTDKQVELDIRGERTVIPISKLQSGPVKHPPGIGSVMTYTLEGNTLKATTAVQVSPAEFIGDLTLSYTFKNGLLQAGDAQFALYPEYGS</sequence>
<dbReference type="EMBL" id="MRTP01000002">
    <property type="protein sequence ID" value="OMF55635.1"/>
    <property type="molecule type" value="Genomic_DNA"/>
</dbReference>
<evidence type="ECO:0000313" key="4">
    <source>
        <dbReference type="Proteomes" id="UP000187172"/>
    </source>
</evidence>
<dbReference type="RefSeq" id="WP_076170027.1">
    <property type="nucleotide sequence ID" value="NZ_MRTP01000002.1"/>
</dbReference>
<dbReference type="InterPro" id="IPR036582">
    <property type="entry name" value="Mao_N_sf"/>
</dbReference>
<feature type="domain" description="Copper amine oxidase-like N-terminal" evidence="2">
    <location>
        <begin position="13"/>
        <end position="78"/>
    </location>
</feature>
<evidence type="ECO:0000256" key="1">
    <source>
        <dbReference type="SAM" id="SignalP"/>
    </source>
</evidence>
<dbReference type="STRING" id="297318.BK138_13340"/>
<keyword evidence="4" id="KW-1185">Reference proteome</keyword>
<dbReference type="Pfam" id="PF07833">
    <property type="entry name" value="Cu_amine_oxidN1"/>
    <property type="match status" value="1"/>
</dbReference>
<organism evidence="3 4">
    <name type="scientific">Paenibacillus rhizosphaerae</name>
    <dbReference type="NCBI Taxonomy" id="297318"/>
    <lineage>
        <taxon>Bacteria</taxon>
        <taxon>Bacillati</taxon>
        <taxon>Bacillota</taxon>
        <taxon>Bacilli</taxon>
        <taxon>Bacillales</taxon>
        <taxon>Paenibacillaceae</taxon>
        <taxon>Paenibacillus</taxon>
    </lineage>
</organism>
<accession>A0A1R1EV19</accession>
<dbReference type="Proteomes" id="UP000187172">
    <property type="component" value="Unassembled WGS sequence"/>
</dbReference>
<feature type="chain" id="PRO_5013385669" description="Copper amine oxidase-like N-terminal domain-containing protein" evidence="1">
    <location>
        <begin position="26"/>
        <end position="279"/>
    </location>
</feature>
<dbReference type="SUPFAM" id="SSF55383">
    <property type="entry name" value="Copper amine oxidase, domain N"/>
    <property type="match status" value="1"/>
</dbReference>
<dbReference type="InterPro" id="IPR012854">
    <property type="entry name" value="Cu_amine_oxidase-like_N"/>
</dbReference>
<dbReference type="AlphaFoldDB" id="A0A1R1EV19"/>
<proteinExistence type="predicted"/>
<protein>
    <recommendedName>
        <fullName evidence="2">Copper amine oxidase-like N-terminal domain-containing protein</fullName>
    </recommendedName>
</protein>
<comment type="caution">
    <text evidence="3">The sequence shown here is derived from an EMBL/GenBank/DDBJ whole genome shotgun (WGS) entry which is preliminary data.</text>
</comment>